<proteinExistence type="predicted"/>
<protein>
    <submittedName>
        <fullName evidence="1">Uncharacterized protein</fullName>
    </submittedName>
</protein>
<dbReference type="AlphaFoldDB" id="A0A382THU5"/>
<evidence type="ECO:0000313" key="1">
    <source>
        <dbReference type="EMBL" id="SVD21684.1"/>
    </source>
</evidence>
<dbReference type="EMBL" id="UINC01136742">
    <property type="protein sequence ID" value="SVD21684.1"/>
    <property type="molecule type" value="Genomic_DNA"/>
</dbReference>
<accession>A0A382THU5</accession>
<organism evidence="1">
    <name type="scientific">marine metagenome</name>
    <dbReference type="NCBI Taxonomy" id="408172"/>
    <lineage>
        <taxon>unclassified sequences</taxon>
        <taxon>metagenomes</taxon>
        <taxon>ecological metagenomes</taxon>
    </lineage>
</organism>
<sequence length="44" mass="4787">MVIPCPVLFLAICLEETGLQTDDAGDPVLRFFHGNSNLTRPSVV</sequence>
<reference evidence="1" key="1">
    <citation type="submission" date="2018-05" db="EMBL/GenBank/DDBJ databases">
        <authorList>
            <person name="Lanie J.A."/>
            <person name="Ng W.-L."/>
            <person name="Kazmierczak K.M."/>
            <person name="Andrzejewski T.M."/>
            <person name="Davidsen T.M."/>
            <person name="Wayne K.J."/>
            <person name="Tettelin H."/>
            <person name="Glass J.I."/>
            <person name="Rusch D."/>
            <person name="Podicherti R."/>
            <person name="Tsui H.-C.T."/>
            <person name="Winkler M.E."/>
        </authorList>
    </citation>
    <scope>NUCLEOTIDE SEQUENCE</scope>
</reference>
<gene>
    <name evidence="1" type="ORF">METZ01_LOCUS374538</name>
</gene>
<name>A0A382THU5_9ZZZZ</name>